<feature type="transmembrane region" description="Helical" evidence="1">
    <location>
        <begin position="82"/>
        <end position="99"/>
    </location>
</feature>
<keyword evidence="1" id="KW-0472">Membrane</keyword>
<protein>
    <submittedName>
        <fullName evidence="2">RarD protein</fullName>
    </submittedName>
</protein>
<feature type="transmembrane region" description="Helical" evidence="1">
    <location>
        <begin position="248"/>
        <end position="266"/>
    </location>
</feature>
<evidence type="ECO:0000313" key="3">
    <source>
        <dbReference type="Proteomes" id="UP000242496"/>
    </source>
</evidence>
<feature type="transmembrane region" description="Helical" evidence="1">
    <location>
        <begin position="163"/>
        <end position="180"/>
    </location>
</feature>
<feature type="transmembrane region" description="Helical" evidence="1">
    <location>
        <begin position="111"/>
        <end position="128"/>
    </location>
</feature>
<feature type="transmembrane region" description="Helical" evidence="1">
    <location>
        <begin position="57"/>
        <end position="76"/>
    </location>
</feature>
<sequence>MPHLKLLAANLIWGGLPLYFYFFTNVSPLFMLSMQIITTWTILFIFTKREIITKKKLLSYIPSALFLSANWGIYAITVQNGFILEASYAYLIMPVLFLIVDSITNKSKMTFLARACAIVAVSIIAIDAMMNEVLPISGLMIASAFTLYALWHRKKRFEPLSALKNETFLMMPLAFLFLLFEGNLEVSSTQVLLLPILGVLTCLPLVLFITGSKLVEFRYISLYQFVSPITGSILAIILFNQSLSNGRMFIYASLIFVLCLNIFLNWSTVEHEKRT</sequence>
<feature type="transmembrane region" description="Helical" evidence="1">
    <location>
        <begin position="20"/>
        <end position="45"/>
    </location>
</feature>
<keyword evidence="3" id="KW-1185">Reference proteome</keyword>
<dbReference type="EMBL" id="FPBJ01000015">
    <property type="protein sequence ID" value="SFU61903.1"/>
    <property type="molecule type" value="Genomic_DNA"/>
</dbReference>
<feature type="transmembrane region" description="Helical" evidence="1">
    <location>
        <begin position="222"/>
        <end position="242"/>
    </location>
</feature>
<dbReference type="AlphaFoldDB" id="A0A1I7HML0"/>
<proteinExistence type="predicted"/>
<dbReference type="Proteomes" id="UP000242496">
    <property type="component" value="Unassembled WGS sequence"/>
</dbReference>
<evidence type="ECO:0000313" key="2">
    <source>
        <dbReference type="EMBL" id="SFU61903.1"/>
    </source>
</evidence>
<keyword evidence="1" id="KW-1133">Transmembrane helix</keyword>
<gene>
    <name evidence="2" type="ORF">SAMN05421784_11539</name>
</gene>
<evidence type="ECO:0000256" key="1">
    <source>
        <dbReference type="SAM" id="Phobius"/>
    </source>
</evidence>
<feature type="transmembrane region" description="Helical" evidence="1">
    <location>
        <begin position="134"/>
        <end position="151"/>
    </location>
</feature>
<dbReference type="STRING" id="351659.SAMN05421784_11539"/>
<name>A0A1I7HML0_9GAMM</name>
<dbReference type="OrthoDB" id="369870at2"/>
<keyword evidence="1" id="KW-0812">Transmembrane</keyword>
<dbReference type="RefSeq" id="WP_092550649.1">
    <property type="nucleotide sequence ID" value="NZ_CAWRBG010000032.1"/>
</dbReference>
<reference evidence="3" key="1">
    <citation type="submission" date="2016-10" db="EMBL/GenBank/DDBJ databases">
        <authorList>
            <person name="Varghese N."/>
            <person name="Submissions S."/>
        </authorList>
    </citation>
    <scope>NUCLEOTIDE SEQUENCE [LARGE SCALE GENOMIC DNA]</scope>
    <source>
        <strain evidence="3">DSM 18168</strain>
    </source>
</reference>
<feature type="transmembrane region" description="Helical" evidence="1">
    <location>
        <begin position="192"/>
        <end position="210"/>
    </location>
</feature>
<organism evidence="2 3">
    <name type="scientific">Xenorhabdus koppenhoeferi</name>
    <dbReference type="NCBI Taxonomy" id="351659"/>
    <lineage>
        <taxon>Bacteria</taxon>
        <taxon>Pseudomonadati</taxon>
        <taxon>Pseudomonadota</taxon>
        <taxon>Gammaproteobacteria</taxon>
        <taxon>Enterobacterales</taxon>
        <taxon>Morganellaceae</taxon>
        <taxon>Xenorhabdus</taxon>
    </lineage>
</organism>
<accession>A0A1I7HML0</accession>